<dbReference type="PROSITE" id="PS00211">
    <property type="entry name" value="ABC_TRANSPORTER_1"/>
    <property type="match status" value="1"/>
</dbReference>
<dbReference type="GO" id="GO:0016020">
    <property type="term" value="C:membrane"/>
    <property type="evidence" value="ECO:0007669"/>
    <property type="project" value="InterPro"/>
</dbReference>
<name>I2Q7R9_9BACT</name>
<evidence type="ECO:0000256" key="2">
    <source>
        <dbReference type="ARBA" id="ARBA00022448"/>
    </source>
</evidence>
<dbReference type="CDD" id="cd03220">
    <property type="entry name" value="ABC_KpsT_Wzt"/>
    <property type="match status" value="1"/>
</dbReference>
<dbReference type="InterPro" id="IPR027417">
    <property type="entry name" value="P-loop_NTPase"/>
</dbReference>
<dbReference type="GO" id="GO:0005524">
    <property type="term" value="F:ATP binding"/>
    <property type="evidence" value="ECO:0007669"/>
    <property type="project" value="UniProtKB-KW"/>
</dbReference>
<evidence type="ECO:0000256" key="3">
    <source>
        <dbReference type="ARBA" id="ARBA00022741"/>
    </source>
</evidence>
<protein>
    <submittedName>
        <fullName evidence="6">ABC-type polysaccharide/polyol phosphate transport system, ATPase component</fullName>
    </submittedName>
</protein>
<dbReference type="EMBL" id="JH600067">
    <property type="protein sequence ID" value="EIG55825.1"/>
    <property type="molecule type" value="Genomic_DNA"/>
</dbReference>
<dbReference type="Gene3D" id="3.40.50.300">
    <property type="entry name" value="P-loop containing nucleotide triphosphate hydrolases"/>
    <property type="match status" value="1"/>
</dbReference>
<dbReference type="Gene3D" id="2.70.50.60">
    <property type="entry name" value="abc- transporter (atp binding component) like domain"/>
    <property type="match status" value="1"/>
</dbReference>
<evidence type="ECO:0000256" key="4">
    <source>
        <dbReference type="ARBA" id="ARBA00022840"/>
    </source>
</evidence>
<dbReference type="PANTHER" id="PTHR46743:SF2">
    <property type="entry name" value="TEICHOIC ACIDS EXPORT ATP-BINDING PROTEIN TAGH"/>
    <property type="match status" value="1"/>
</dbReference>
<dbReference type="SUPFAM" id="SSF52540">
    <property type="entry name" value="P-loop containing nucleoside triphosphate hydrolases"/>
    <property type="match status" value="1"/>
</dbReference>
<dbReference type="STRING" id="596152.DesU5LDRAFT_0106"/>
<dbReference type="PROSITE" id="PS50893">
    <property type="entry name" value="ABC_TRANSPORTER_2"/>
    <property type="match status" value="1"/>
</dbReference>
<dbReference type="Pfam" id="PF14524">
    <property type="entry name" value="Wzt_C"/>
    <property type="match status" value="1"/>
</dbReference>
<reference evidence="6" key="1">
    <citation type="submission" date="2011-11" db="EMBL/GenBank/DDBJ databases">
        <title>Improved High-Quality Draft sequence of Desulfovibrio sp. U5L.</title>
        <authorList>
            <consortium name="US DOE Joint Genome Institute"/>
            <person name="Lucas S."/>
            <person name="Han J."/>
            <person name="Lapidus A."/>
            <person name="Cheng J.-F."/>
            <person name="Goodwin L."/>
            <person name="Pitluck S."/>
            <person name="Peters L."/>
            <person name="Ovchinnikova G."/>
            <person name="Held B."/>
            <person name="Detter J.C."/>
            <person name="Han C."/>
            <person name="Tapia R."/>
            <person name="Land M."/>
            <person name="Hauser L."/>
            <person name="Kyrpides N."/>
            <person name="Ivanova N."/>
            <person name="Pagani I."/>
            <person name="Gabster J."/>
            <person name="Walker C."/>
            <person name="Stolyar S."/>
            <person name="Stahl D."/>
            <person name="Arkin A."/>
            <person name="Dehal P."/>
            <person name="Hazen T."/>
            <person name="Woyke T."/>
        </authorList>
    </citation>
    <scope>NUCLEOTIDE SEQUENCE [LARGE SCALE GENOMIC DNA]</scope>
    <source>
        <strain evidence="6">U5L</strain>
    </source>
</reference>
<dbReference type="GO" id="GO:0016887">
    <property type="term" value="F:ATP hydrolysis activity"/>
    <property type="evidence" value="ECO:0007669"/>
    <property type="project" value="InterPro"/>
</dbReference>
<evidence type="ECO:0000256" key="1">
    <source>
        <dbReference type="ARBA" id="ARBA00005417"/>
    </source>
</evidence>
<dbReference type="InterPro" id="IPR029439">
    <property type="entry name" value="Wzt_C"/>
</dbReference>
<evidence type="ECO:0000313" key="6">
    <source>
        <dbReference type="EMBL" id="EIG55825.1"/>
    </source>
</evidence>
<dbReference type="PANTHER" id="PTHR46743">
    <property type="entry name" value="TEICHOIC ACIDS EXPORT ATP-BINDING PROTEIN TAGH"/>
    <property type="match status" value="1"/>
</dbReference>
<evidence type="ECO:0000259" key="5">
    <source>
        <dbReference type="PROSITE" id="PS50893"/>
    </source>
</evidence>
<dbReference type="Pfam" id="PF00005">
    <property type="entry name" value="ABC_tran"/>
    <property type="match status" value="1"/>
</dbReference>
<proteinExistence type="inferred from homology"/>
<keyword evidence="2" id="KW-0813">Transport</keyword>
<dbReference type="InterPro" id="IPR003593">
    <property type="entry name" value="AAA+_ATPase"/>
</dbReference>
<dbReference type="GO" id="GO:0140359">
    <property type="term" value="F:ABC-type transporter activity"/>
    <property type="evidence" value="ECO:0007669"/>
    <property type="project" value="InterPro"/>
</dbReference>
<dbReference type="eggNOG" id="COG1134">
    <property type="taxonomic scope" value="Bacteria"/>
</dbReference>
<organism evidence="6">
    <name type="scientific">Desulfovibrio sp. U5L</name>
    <dbReference type="NCBI Taxonomy" id="596152"/>
    <lineage>
        <taxon>Bacteria</taxon>
        <taxon>Pseudomonadati</taxon>
        <taxon>Thermodesulfobacteriota</taxon>
        <taxon>Desulfovibrionia</taxon>
        <taxon>Desulfovibrionales</taxon>
        <taxon>Desulfovibrionaceae</taxon>
        <taxon>Desulfovibrio</taxon>
    </lineage>
</organism>
<dbReference type="InterPro" id="IPR015860">
    <property type="entry name" value="ABC_transpr_TagH-like"/>
</dbReference>
<gene>
    <name evidence="6" type="ORF">DesU5LDRAFT_0106</name>
</gene>
<keyword evidence="3" id="KW-0547">Nucleotide-binding</keyword>
<sequence length="436" mass="48202">MICVKDVFKSYRLYSSPMDRMKEALHPFKKKYHKDFYALRDISFSVGKGEVVGIIGKNGSGKSTLLKILTKVLAPSGGYVSVEGRVSSLLELGAGFNPEMTGRENVYFQGAIVGLNRRETDQHMGNILDFADIGDFIDQPVKNYSSGMFVRLAFACAVNVFPDILIVDEALAVGDAIFQRKCYAKLDAFKEAGKTILLVSHDMETVKRLCSRAILLHEGALLQDGDPENVVLSYFRLLFPDESLNESQEAPDTGIVRPARNALEPCSTDSEVSLPYTTTDMAWGAGGGVIRTVKISGLTEEKIFFDEAPLTIAYHCEWDIEQISRLIAEKQLMPNIIVGCTVHNKTNILVAAFNTYESGVLIDPFSGKGAVITCHLSIPPLAPGDYFFKPAMAVGNQENNVMLRWHENSIHLLCSTKRKYTFGVTHMASEHEVLLL</sequence>
<dbReference type="InterPro" id="IPR017871">
    <property type="entry name" value="ABC_transporter-like_CS"/>
</dbReference>
<comment type="similarity">
    <text evidence="1">Belongs to the ABC transporter superfamily.</text>
</comment>
<dbReference type="InterPro" id="IPR003439">
    <property type="entry name" value="ABC_transporter-like_ATP-bd"/>
</dbReference>
<keyword evidence="4" id="KW-0067">ATP-binding</keyword>
<accession>I2Q7R9</accession>
<dbReference type="HOGENOM" id="CLU_000604_101_1_7"/>
<dbReference type="SMART" id="SM00382">
    <property type="entry name" value="AAA"/>
    <property type="match status" value="1"/>
</dbReference>
<dbReference type="OrthoDB" id="9809450at2"/>
<feature type="domain" description="ABC transporter" evidence="5">
    <location>
        <begin position="2"/>
        <end position="243"/>
    </location>
</feature>
<dbReference type="InterPro" id="IPR050683">
    <property type="entry name" value="Bact_Polysacc_Export_ATP-bd"/>
</dbReference>
<dbReference type="AlphaFoldDB" id="I2Q7R9"/>